<keyword evidence="2" id="KW-1185">Reference proteome</keyword>
<proteinExistence type="predicted"/>
<accession>B0DWW9</accession>
<reference evidence="1 2" key="1">
    <citation type="journal article" date="2008" name="Nature">
        <title>The genome of Laccaria bicolor provides insights into mycorrhizal symbiosis.</title>
        <authorList>
            <person name="Martin F."/>
            <person name="Aerts A."/>
            <person name="Ahren D."/>
            <person name="Brun A."/>
            <person name="Danchin E.G.J."/>
            <person name="Duchaussoy F."/>
            <person name="Gibon J."/>
            <person name="Kohler A."/>
            <person name="Lindquist E."/>
            <person name="Pereda V."/>
            <person name="Salamov A."/>
            <person name="Shapiro H.J."/>
            <person name="Wuyts J."/>
            <person name="Blaudez D."/>
            <person name="Buee M."/>
            <person name="Brokstein P."/>
            <person name="Canbaeck B."/>
            <person name="Cohen D."/>
            <person name="Courty P.E."/>
            <person name="Coutinho P.M."/>
            <person name="Delaruelle C."/>
            <person name="Detter J.C."/>
            <person name="Deveau A."/>
            <person name="DiFazio S."/>
            <person name="Duplessis S."/>
            <person name="Fraissinet-Tachet L."/>
            <person name="Lucic E."/>
            <person name="Frey-Klett P."/>
            <person name="Fourrey C."/>
            <person name="Feussner I."/>
            <person name="Gay G."/>
            <person name="Grimwood J."/>
            <person name="Hoegger P.J."/>
            <person name="Jain P."/>
            <person name="Kilaru S."/>
            <person name="Labbe J."/>
            <person name="Lin Y.C."/>
            <person name="Legue V."/>
            <person name="Le Tacon F."/>
            <person name="Marmeisse R."/>
            <person name="Melayah D."/>
            <person name="Montanini B."/>
            <person name="Muratet M."/>
            <person name="Nehls U."/>
            <person name="Niculita-Hirzel H."/>
            <person name="Oudot-Le Secq M.P."/>
            <person name="Peter M."/>
            <person name="Quesneville H."/>
            <person name="Rajashekar B."/>
            <person name="Reich M."/>
            <person name="Rouhier N."/>
            <person name="Schmutz J."/>
            <person name="Yin T."/>
            <person name="Chalot M."/>
            <person name="Henrissat B."/>
            <person name="Kuees U."/>
            <person name="Lucas S."/>
            <person name="Van de Peer Y."/>
            <person name="Podila G.K."/>
            <person name="Polle A."/>
            <person name="Pukkila P.J."/>
            <person name="Richardson P.M."/>
            <person name="Rouze P."/>
            <person name="Sanders I.R."/>
            <person name="Stajich J.E."/>
            <person name="Tunlid A."/>
            <person name="Tuskan G."/>
            <person name="Grigoriev I.V."/>
        </authorList>
    </citation>
    <scope>NUCLEOTIDE SEQUENCE [LARGE SCALE GENOMIC DNA]</scope>
    <source>
        <strain evidence="2">S238N-H82 / ATCC MYA-4686</strain>
    </source>
</reference>
<gene>
    <name evidence="1" type="ORF">LACBIDRAFT_333739</name>
</gene>
<evidence type="ECO:0000313" key="2">
    <source>
        <dbReference type="Proteomes" id="UP000001194"/>
    </source>
</evidence>
<dbReference type="KEGG" id="lbc:LACBIDRAFT_333739"/>
<sequence length="167" mass="18395">MCARNQHVKWGSLSFCKVVSSISKRALYYYRGIQVFMHLVSASDCTFLTPACHGLLTLGGVFCVPSLGAPGPTLGPPINVKLTCICRLQWTACLQKINDVPTRWIGGNNIEMAEFSKGAFSDVAKAGEFLEAYNTRKRSLKKAIACVDDLQTYMRNINDIPNMFGGH</sequence>
<dbReference type="RefSeq" id="XP_001888429.1">
    <property type="nucleotide sequence ID" value="XM_001888394.1"/>
</dbReference>
<dbReference type="Proteomes" id="UP000001194">
    <property type="component" value="Unassembled WGS sequence"/>
</dbReference>
<name>B0DWW9_LACBS</name>
<dbReference type="InParanoid" id="B0DWW9"/>
<organism evidence="2">
    <name type="scientific">Laccaria bicolor (strain S238N-H82 / ATCC MYA-4686)</name>
    <name type="common">Bicoloured deceiver</name>
    <name type="synonym">Laccaria laccata var. bicolor</name>
    <dbReference type="NCBI Taxonomy" id="486041"/>
    <lineage>
        <taxon>Eukaryota</taxon>
        <taxon>Fungi</taxon>
        <taxon>Dikarya</taxon>
        <taxon>Basidiomycota</taxon>
        <taxon>Agaricomycotina</taxon>
        <taxon>Agaricomycetes</taxon>
        <taxon>Agaricomycetidae</taxon>
        <taxon>Agaricales</taxon>
        <taxon>Agaricineae</taxon>
        <taxon>Hydnangiaceae</taxon>
        <taxon>Laccaria</taxon>
    </lineage>
</organism>
<dbReference type="EMBL" id="DS547145">
    <property type="protein sequence ID" value="EDR00835.1"/>
    <property type="molecule type" value="Genomic_DNA"/>
</dbReference>
<evidence type="ECO:0000313" key="1">
    <source>
        <dbReference type="EMBL" id="EDR00835.1"/>
    </source>
</evidence>
<protein>
    <submittedName>
        <fullName evidence="1">Predicted protein</fullName>
    </submittedName>
</protein>
<dbReference type="AlphaFoldDB" id="B0DWW9"/>
<dbReference type="HOGENOM" id="CLU_1594833_0_0_1"/>
<dbReference type="GeneID" id="6084107"/>